<dbReference type="InterPro" id="IPR001647">
    <property type="entry name" value="HTH_TetR"/>
</dbReference>
<organism evidence="4 5">
    <name type="scientific">Streptomonospora litoralis</name>
    <dbReference type="NCBI Taxonomy" id="2498135"/>
    <lineage>
        <taxon>Bacteria</taxon>
        <taxon>Bacillati</taxon>
        <taxon>Actinomycetota</taxon>
        <taxon>Actinomycetes</taxon>
        <taxon>Streptosporangiales</taxon>
        <taxon>Nocardiopsidaceae</taxon>
        <taxon>Streptomonospora</taxon>
    </lineage>
</organism>
<dbReference type="PANTHER" id="PTHR30328">
    <property type="entry name" value="TRANSCRIPTIONAL REPRESSOR"/>
    <property type="match status" value="1"/>
</dbReference>
<dbReference type="PROSITE" id="PS50977">
    <property type="entry name" value="HTH_TETR_2"/>
    <property type="match status" value="1"/>
</dbReference>
<keyword evidence="1 2" id="KW-0238">DNA-binding</keyword>
<sequence>MPPDSDASKARILRAAAAEFAEHGISGARVNRIAQRANANKQLIYAYFGDKETLFDIVLRDRLAALAEDVPLDPADLPGYAGEVFDYILEHPELARLSGWELLERDGACDTGDRRAASYRAKVAAVAEAQRRGLADPHTDPVHLLALLLALAATWLHSPYAVRALDEDGAEATRRRRREVVVEAARRVVAPPA</sequence>
<dbReference type="EMBL" id="CP036455">
    <property type="protein sequence ID" value="QBI52324.1"/>
    <property type="molecule type" value="Genomic_DNA"/>
</dbReference>
<evidence type="ECO:0000256" key="1">
    <source>
        <dbReference type="ARBA" id="ARBA00023125"/>
    </source>
</evidence>
<accession>A0A4P6Q0V4</accession>
<dbReference type="PANTHER" id="PTHR30328:SF54">
    <property type="entry name" value="HTH-TYPE TRANSCRIPTIONAL REPRESSOR SCO4008"/>
    <property type="match status" value="1"/>
</dbReference>
<proteinExistence type="predicted"/>
<dbReference type="OrthoDB" id="4726108at2"/>
<reference evidence="4 5" key="1">
    <citation type="submission" date="2019-02" db="EMBL/GenBank/DDBJ databases">
        <authorList>
            <person name="Khodamoradi S."/>
            <person name="Hahnke R.L."/>
            <person name="Kaempfer P."/>
            <person name="Schumann P."/>
            <person name="Rohde M."/>
            <person name="Steinert M."/>
            <person name="Luzhetskyy A."/>
            <person name="Wink J."/>
            <person name="Ruckert C."/>
        </authorList>
    </citation>
    <scope>NUCLEOTIDE SEQUENCE [LARGE SCALE GENOMIC DNA]</scope>
    <source>
        <strain evidence="4 5">M2</strain>
    </source>
</reference>
<evidence type="ECO:0000256" key="2">
    <source>
        <dbReference type="PROSITE-ProRule" id="PRU00335"/>
    </source>
</evidence>
<dbReference type="RefSeq" id="WP_131096892.1">
    <property type="nucleotide sequence ID" value="NZ_CP036455.1"/>
</dbReference>
<dbReference type="InterPro" id="IPR036271">
    <property type="entry name" value="Tet_transcr_reg_TetR-rel_C_sf"/>
</dbReference>
<dbReference type="Pfam" id="PF00440">
    <property type="entry name" value="TetR_N"/>
    <property type="match status" value="1"/>
</dbReference>
<name>A0A4P6Q0V4_9ACTN</name>
<dbReference type="SUPFAM" id="SSF48498">
    <property type="entry name" value="Tetracyclin repressor-like, C-terminal domain"/>
    <property type="match status" value="1"/>
</dbReference>
<dbReference type="PRINTS" id="PR00455">
    <property type="entry name" value="HTHTETR"/>
</dbReference>
<evidence type="ECO:0000313" key="4">
    <source>
        <dbReference type="EMBL" id="QBI52324.1"/>
    </source>
</evidence>
<evidence type="ECO:0000259" key="3">
    <source>
        <dbReference type="PROSITE" id="PS50977"/>
    </source>
</evidence>
<dbReference type="InterPro" id="IPR009057">
    <property type="entry name" value="Homeodomain-like_sf"/>
</dbReference>
<dbReference type="Gene3D" id="1.10.357.10">
    <property type="entry name" value="Tetracycline Repressor, domain 2"/>
    <property type="match status" value="1"/>
</dbReference>
<dbReference type="GO" id="GO:0006355">
    <property type="term" value="P:regulation of DNA-templated transcription"/>
    <property type="evidence" value="ECO:0007669"/>
    <property type="project" value="UniProtKB-ARBA"/>
</dbReference>
<dbReference type="AlphaFoldDB" id="A0A4P6Q0V4"/>
<keyword evidence="5" id="KW-1185">Reference proteome</keyword>
<protein>
    <submittedName>
        <fullName evidence="4">HTH-type transcriptional repressor NicS</fullName>
    </submittedName>
</protein>
<dbReference type="KEGG" id="strr:EKD16_02540"/>
<dbReference type="SUPFAM" id="SSF46689">
    <property type="entry name" value="Homeodomain-like"/>
    <property type="match status" value="1"/>
</dbReference>
<feature type="DNA-binding region" description="H-T-H motif" evidence="2">
    <location>
        <begin position="29"/>
        <end position="48"/>
    </location>
</feature>
<evidence type="ECO:0000313" key="5">
    <source>
        <dbReference type="Proteomes" id="UP000292235"/>
    </source>
</evidence>
<dbReference type="InterPro" id="IPR041467">
    <property type="entry name" value="Sco4008_C"/>
</dbReference>
<gene>
    <name evidence="4" type="primary">nicS2</name>
    <name evidence="4" type="ORF">EKD16_02540</name>
</gene>
<dbReference type="GO" id="GO:0003677">
    <property type="term" value="F:DNA binding"/>
    <property type="evidence" value="ECO:0007669"/>
    <property type="project" value="UniProtKB-UniRule"/>
</dbReference>
<dbReference type="Proteomes" id="UP000292235">
    <property type="component" value="Chromosome"/>
</dbReference>
<feature type="domain" description="HTH tetR-type" evidence="3">
    <location>
        <begin position="6"/>
        <end position="66"/>
    </location>
</feature>
<dbReference type="Pfam" id="PF17926">
    <property type="entry name" value="TetR_C_21"/>
    <property type="match status" value="1"/>
</dbReference>
<dbReference type="InterPro" id="IPR050109">
    <property type="entry name" value="HTH-type_TetR-like_transc_reg"/>
</dbReference>